<feature type="compositionally biased region" description="Basic and acidic residues" evidence="1">
    <location>
        <begin position="1"/>
        <end position="11"/>
    </location>
</feature>
<dbReference type="Proteomes" id="UP000287224">
    <property type="component" value="Unassembled WGS sequence"/>
</dbReference>
<protein>
    <submittedName>
        <fullName evidence="2">Uncharacterized protein</fullName>
    </submittedName>
</protein>
<gene>
    <name evidence="2" type="ORF">KDAU_21600</name>
</gene>
<evidence type="ECO:0000313" key="2">
    <source>
        <dbReference type="EMBL" id="GCE04831.1"/>
    </source>
</evidence>
<keyword evidence="3" id="KW-1185">Reference proteome</keyword>
<dbReference type="AlphaFoldDB" id="A0A401ZD63"/>
<feature type="region of interest" description="Disordered" evidence="1">
    <location>
        <begin position="1"/>
        <end position="56"/>
    </location>
</feature>
<feature type="compositionally biased region" description="Basic and acidic residues" evidence="1">
    <location>
        <begin position="31"/>
        <end position="41"/>
    </location>
</feature>
<feature type="compositionally biased region" description="Polar residues" evidence="1">
    <location>
        <begin position="12"/>
        <end position="27"/>
    </location>
</feature>
<comment type="caution">
    <text evidence="2">The sequence shown here is derived from an EMBL/GenBank/DDBJ whole genome shotgun (WGS) entry which is preliminary data.</text>
</comment>
<reference evidence="3" key="1">
    <citation type="submission" date="2018-12" db="EMBL/GenBank/DDBJ databases">
        <title>Tengunoibacter tsumagoiensis gen. nov., sp. nov., Dictyobacter kobayashii sp. nov., D. alpinus sp. nov., and D. joshuensis sp. nov. and description of Dictyobacteraceae fam. nov. within the order Ktedonobacterales isolated from Tengu-no-mugimeshi.</title>
        <authorList>
            <person name="Wang C.M."/>
            <person name="Zheng Y."/>
            <person name="Sakai Y."/>
            <person name="Toyoda A."/>
            <person name="Minakuchi Y."/>
            <person name="Abe K."/>
            <person name="Yokota A."/>
            <person name="Yabe S."/>
        </authorList>
    </citation>
    <scope>NUCLEOTIDE SEQUENCE [LARGE SCALE GENOMIC DNA]</scope>
    <source>
        <strain evidence="3">S-27</strain>
    </source>
</reference>
<sequence length="56" mass="6271">MTERGCNEEFNTRTGMNGFPSSLSEPMNDTYRQRREKKDGFVLKADPAAPNAACDD</sequence>
<dbReference type="EMBL" id="BIFQ01000001">
    <property type="protein sequence ID" value="GCE04831.1"/>
    <property type="molecule type" value="Genomic_DNA"/>
</dbReference>
<organism evidence="2 3">
    <name type="scientific">Dictyobacter aurantiacus</name>
    <dbReference type="NCBI Taxonomy" id="1936993"/>
    <lineage>
        <taxon>Bacteria</taxon>
        <taxon>Bacillati</taxon>
        <taxon>Chloroflexota</taxon>
        <taxon>Ktedonobacteria</taxon>
        <taxon>Ktedonobacterales</taxon>
        <taxon>Dictyobacteraceae</taxon>
        <taxon>Dictyobacter</taxon>
    </lineage>
</organism>
<proteinExistence type="predicted"/>
<evidence type="ECO:0000313" key="3">
    <source>
        <dbReference type="Proteomes" id="UP000287224"/>
    </source>
</evidence>
<feature type="compositionally biased region" description="Low complexity" evidence="1">
    <location>
        <begin position="45"/>
        <end position="56"/>
    </location>
</feature>
<evidence type="ECO:0000256" key="1">
    <source>
        <dbReference type="SAM" id="MobiDB-lite"/>
    </source>
</evidence>
<accession>A0A401ZD63</accession>
<name>A0A401ZD63_9CHLR</name>